<sequence length="59" mass="6851">MVKTLLLTEGTQQLEEEWLTVGCYQVQGVHDMNTNLRELKSKPCRIRKYGSIRINGSKR</sequence>
<dbReference type="EMBL" id="JADCNM010000008">
    <property type="protein sequence ID" value="KAG0471058.1"/>
    <property type="molecule type" value="Genomic_DNA"/>
</dbReference>
<reference evidence="1 2" key="1">
    <citation type="journal article" date="2020" name="Nat. Food">
        <title>A phased Vanilla planifolia genome enables genetic improvement of flavour and production.</title>
        <authorList>
            <person name="Hasing T."/>
            <person name="Tang H."/>
            <person name="Brym M."/>
            <person name="Khazi F."/>
            <person name="Huang T."/>
            <person name="Chambers A.H."/>
        </authorList>
    </citation>
    <scope>NUCLEOTIDE SEQUENCE [LARGE SCALE GENOMIC DNA]</scope>
    <source>
        <tissue evidence="1">Leaf</tissue>
    </source>
</reference>
<dbReference type="AlphaFoldDB" id="A0A835QGK2"/>
<evidence type="ECO:0000313" key="1">
    <source>
        <dbReference type="EMBL" id="KAG0471058.1"/>
    </source>
</evidence>
<gene>
    <name evidence="1" type="ORF">HPP92_015604</name>
</gene>
<accession>A0A835QGK2</accession>
<proteinExistence type="predicted"/>
<name>A0A835QGK2_VANPL</name>
<protein>
    <submittedName>
        <fullName evidence="1">Uncharacterized protein</fullName>
    </submittedName>
</protein>
<dbReference type="Proteomes" id="UP000639772">
    <property type="component" value="Unassembled WGS sequence"/>
</dbReference>
<comment type="caution">
    <text evidence="1">The sequence shown here is derived from an EMBL/GenBank/DDBJ whole genome shotgun (WGS) entry which is preliminary data.</text>
</comment>
<feature type="non-terminal residue" evidence="1">
    <location>
        <position position="1"/>
    </location>
</feature>
<evidence type="ECO:0000313" key="2">
    <source>
        <dbReference type="Proteomes" id="UP000639772"/>
    </source>
</evidence>
<organism evidence="1 2">
    <name type="scientific">Vanilla planifolia</name>
    <name type="common">Vanilla</name>
    <dbReference type="NCBI Taxonomy" id="51239"/>
    <lineage>
        <taxon>Eukaryota</taxon>
        <taxon>Viridiplantae</taxon>
        <taxon>Streptophyta</taxon>
        <taxon>Embryophyta</taxon>
        <taxon>Tracheophyta</taxon>
        <taxon>Spermatophyta</taxon>
        <taxon>Magnoliopsida</taxon>
        <taxon>Liliopsida</taxon>
        <taxon>Asparagales</taxon>
        <taxon>Orchidaceae</taxon>
        <taxon>Vanilloideae</taxon>
        <taxon>Vanilleae</taxon>
        <taxon>Vanilla</taxon>
    </lineage>
</organism>